<organism evidence="1 5">
    <name type="scientific">Candidatus Methanofastidiosum methylothiophilum</name>
    <dbReference type="NCBI Taxonomy" id="1705564"/>
    <lineage>
        <taxon>Archaea</taxon>
        <taxon>Methanobacteriati</taxon>
        <taxon>Methanobacteriota</taxon>
        <taxon>Stenosarchaea group</taxon>
        <taxon>Candidatus Methanofastidiosia</taxon>
        <taxon>Candidatus Methanofastidiosales</taxon>
        <taxon>Candidatus Methanofastidiosaceae</taxon>
        <taxon>Candidatus Methanofastidiosum</taxon>
    </lineage>
</organism>
<dbReference type="Proteomes" id="UP000091929">
    <property type="component" value="Unassembled WGS sequence"/>
</dbReference>
<accession>A0A150IHP5</accession>
<evidence type="ECO:0000313" key="2">
    <source>
        <dbReference type="EMBL" id="KYC48276.1"/>
    </source>
</evidence>
<comment type="caution">
    <text evidence="1">The sequence shown here is derived from an EMBL/GenBank/DDBJ whole genome shotgun (WGS) entry which is preliminary data.</text>
</comment>
<name>A0A150IHP5_9EURY</name>
<gene>
    <name evidence="1" type="ORF">APG10_01789</name>
    <name evidence="2" type="ORF">APG11_00515</name>
    <name evidence="3" type="ORF">APG12_00496</name>
</gene>
<evidence type="ECO:0000313" key="5">
    <source>
        <dbReference type="Proteomes" id="UP000092401"/>
    </source>
</evidence>
<reference evidence="4 5" key="1">
    <citation type="journal article" date="2016" name="ISME J.">
        <title>Chasing the elusive Euryarchaeota class WSA2: genomes reveal a uniquely fastidious methyl-reducing methanogen.</title>
        <authorList>
            <person name="Nobu M.K."/>
            <person name="Narihiro T."/>
            <person name="Kuroda K."/>
            <person name="Mei R."/>
            <person name="Liu W.T."/>
        </authorList>
    </citation>
    <scope>NUCLEOTIDE SEQUENCE [LARGE SCALE GENOMIC DNA]</scope>
    <source>
        <strain evidence="1">B03fssc0709_Meth_Bin005</strain>
        <strain evidence="2">B15fssc0709_Meth_Bin003</strain>
        <strain evidence="3">BMIXfssc0709_Meth_Bin006</strain>
    </source>
</reference>
<dbReference type="Proteomes" id="UP000092403">
    <property type="component" value="Unassembled WGS sequence"/>
</dbReference>
<dbReference type="EMBL" id="LNGE01000074">
    <property type="protein sequence ID" value="KYC44355.1"/>
    <property type="molecule type" value="Genomic_DNA"/>
</dbReference>
<proteinExistence type="predicted"/>
<dbReference type="EMBL" id="LNJC01000006">
    <property type="protein sequence ID" value="KYC50933.1"/>
    <property type="molecule type" value="Genomic_DNA"/>
</dbReference>
<dbReference type="AlphaFoldDB" id="A0A150IHP5"/>
<sequence length="87" mass="10272">MMGRDTIRHKRISGLKINSSPRIIFRIVNLFQIRNKSSSTSNMPVRVKKCGLIPKPKPERTVRPEVREAYIKNFEDRKDLFKKLAKY</sequence>
<dbReference type="EMBL" id="LNGF01000008">
    <property type="protein sequence ID" value="KYC48276.1"/>
    <property type="molecule type" value="Genomic_DNA"/>
</dbReference>
<evidence type="ECO:0000313" key="4">
    <source>
        <dbReference type="Proteomes" id="UP000091929"/>
    </source>
</evidence>
<evidence type="ECO:0000313" key="1">
    <source>
        <dbReference type="EMBL" id="KYC44355.1"/>
    </source>
</evidence>
<evidence type="ECO:0000313" key="3">
    <source>
        <dbReference type="EMBL" id="KYC50933.1"/>
    </source>
</evidence>
<dbReference type="Proteomes" id="UP000092401">
    <property type="component" value="Unassembled WGS sequence"/>
</dbReference>
<protein>
    <submittedName>
        <fullName evidence="1">Uncharacterized protein</fullName>
    </submittedName>
</protein>
<accession>A0A150ITG8</accession>
<accession>A0A150J109</accession>